<name>A0ABW6VAW2_MICFU</name>
<reference evidence="1 2" key="1">
    <citation type="submission" date="2024-10" db="EMBL/GenBank/DDBJ databases">
        <title>The Natural Products Discovery Center: Release of the First 8490 Sequenced Strains for Exploring Actinobacteria Biosynthetic Diversity.</title>
        <authorList>
            <person name="Kalkreuter E."/>
            <person name="Kautsar S.A."/>
            <person name="Yang D."/>
            <person name="Bader C.D."/>
            <person name="Teijaro C.N."/>
            <person name="Fluegel L."/>
            <person name="Davis C.M."/>
            <person name="Simpson J.R."/>
            <person name="Lauterbach L."/>
            <person name="Steele A.D."/>
            <person name="Gui C."/>
            <person name="Meng S."/>
            <person name="Li G."/>
            <person name="Viehrig K."/>
            <person name="Ye F."/>
            <person name="Su P."/>
            <person name="Kiefer A.F."/>
            <person name="Nichols A."/>
            <person name="Cepeda A.J."/>
            <person name="Yan W."/>
            <person name="Fan B."/>
            <person name="Jiang Y."/>
            <person name="Adhikari A."/>
            <person name="Zheng C.-J."/>
            <person name="Schuster L."/>
            <person name="Cowan T.M."/>
            <person name="Smanski M.J."/>
            <person name="Chevrette M.G."/>
            <person name="De Carvalho L.P.S."/>
            <person name="Shen B."/>
        </authorList>
    </citation>
    <scope>NUCLEOTIDE SEQUENCE [LARGE SCALE GENOMIC DNA]</scope>
    <source>
        <strain evidence="1 2">NPDC001281</strain>
    </source>
</reference>
<keyword evidence="2" id="KW-1185">Reference proteome</keyword>
<organism evidence="1 2">
    <name type="scientific">Microtetraspora fusca</name>
    <dbReference type="NCBI Taxonomy" id="1997"/>
    <lineage>
        <taxon>Bacteria</taxon>
        <taxon>Bacillati</taxon>
        <taxon>Actinomycetota</taxon>
        <taxon>Actinomycetes</taxon>
        <taxon>Streptosporangiales</taxon>
        <taxon>Streptosporangiaceae</taxon>
        <taxon>Microtetraspora</taxon>
    </lineage>
</organism>
<accession>A0ABW6VAW2</accession>
<protein>
    <submittedName>
        <fullName evidence="1">Uncharacterized protein</fullName>
    </submittedName>
</protein>
<evidence type="ECO:0000313" key="2">
    <source>
        <dbReference type="Proteomes" id="UP001602119"/>
    </source>
</evidence>
<dbReference type="Proteomes" id="UP001602119">
    <property type="component" value="Unassembled WGS sequence"/>
</dbReference>
<proteinExistence type="predicted"/>
<dbReference type="RefSeq" id="WP_387344686.1">
    <property type="nucleotide sequence ID" value="NZ_JBIAXI010000017.1"/>
</dbReference>
<comment type="caution">
    <text evidence="1">The sequence shown here is derived from an EMBL/GenBank/DDBJ whole genome shotgun (WGS) entry which is preliminary data.</text>
</comment>
<evidence type="ECO:0000313" key="1">
    <source>
        <dbReference type="EMBL" id="MFF4776350.1"/>
    </source>
</evidence>
<sequence length="101" mass="10489">MRARAASVLVRRIATVAGIGSAAAGEVLDDLDRRGGESPHVGLVLLLAADLLGEPARRAVVAIDDRALEEPETRTAKAALAQQLAPYVAQAVMAEAAARHK</sequence>
<gene>
    <name evidence="1" type="ORF">ACFY05_26160</name>
</gene>
<dbReference type="EMBL" id="JBIAXI010000017">
    <property type="protein sequence ID" value="MFF4776350.1"/>
    <property type="molecule type" value="Genomic_DNA"/>
</dbReference>